<dbReference type="Gene3D" id="1.10.10.10">
    <property type="entry name" value="Winged helix-like DNA-binding domain superfamily/Winged helix DNA-binding domain"/>
    <property type="match status" value="1"/>
</dbReference>
<reference evidence="3" key="1">
    <citation type="submission" date="2021-04" db="EMBL/GenBank/DDBJ databases">
        <title>Genome based classification of Actinospica acidithermotolerans sp. nov., an actinobacterium isolated from an Indonesian hot spring.</title>
        <authorList>
            <person name="Kusuma A.B."/>
            <person name="Putra K.E."/>
            <person name="Nafisah S."/>
            <person name="Loh J."/>
            <person name="Nouioui I."/>
            <person name="Goodfellow M."/>
        </authorList>
    </citation>
    <scope>NUCLEOTIDE SEQUENCE</scope>
    <source>
        <strain evidence="3">MGRD01-02</strain>
    </source>
</reference>
<dbReference type="Proteomes" id="UP000676325">
    <property type="component" value="Unassembled WGS sequence"/>
</dbReference>
<comment type="similarity">
    <text evidence="1">Belongs to the ROK (NagC/XylR) family.</text>
</comment>
<comment type="caution">
    <text evidence="3">The sequence shown here is derived from an EMBL/GenBank/DDBJ whole genome shotgun (WGS) entry which is preliminary data.</text>
</comment>
<dbReference type="GO" id="GO:0006355">
    <property type="term" value="P:regulation of DNA-templated transcription"/>
    <property type="evidence" value="ECO:0007669"/>
    <property type="project" value="InterPro"/>
</dbReference>
<dbReference type="InterPro" id="IPR036390">
    <property type="entry name" value="WH_DNA-bd_sf"/>
</dbReference>
<dbReference type="PANTHER" id="PTHR18964:SF149">
    <property type="entry name" value="BIFUNCTIONAL UDP-N-ACETYLGLUCOSAMINE 2-EPIMERASE_N-ACETYLMANNOSAMINE KINASE"/>
    <property type="match status" value="1"/>
</dbReference>
<sequence>MKADLRETAPQPVAIAGASKPSDRASIRRSNLGLVLRLLRDSGPRSRSRIAADTGLPKPTITGLVSELADLGLVTESREERLGSIGRPGLTVEIDGRAFCGIGAEICVDYLCVVALTLRGDEVFQSRLPLDVRAAGPEAVLDALAGLIREALAAVEGSGARCIGVTVAAPGVVDLAEGIARYAPNIGWSDVAVFDGLRRRLGPQAPAFGLENDAKLGAVAEYLRVSDPEIHDMLYVSGEVGIGGGIISGGGLLRGSAGYSGEIGHMPLDPGGHPCVCGRTGCWETMIGLSALLREAADAQDPVQDPSRDLEARLADIAQRAAAGDERTLAALAGVAEGLALGLSLLIDVLNPRLVVLGGYFAQLGDYLIDEVRAGVLERVMAPNAGGCEIALSSLGFTSSARGGAYLALDRVYQDPSGVAGSS</sequence>
<evidence type="ECO:0000256" key="1">
    <source>
        <dbReference type="ARBA" id="ARBA00006479"/>
    </source>
</evidence>
<dbReference type="Gene3D" id="3.30.420.40">
    <property type="match status" value="2"/>
</dbReference>
<accession>A0A941E4R4</accession>
<proteinExistence type="inferred from homology"/>
<dbReference type="InterPro" id="IPR000600">
    <property type="entry name" value="ROK"/>
</dbReference>
<dbReference type="PANTHER" id="PTHR18964">
    <property type="entry name" value="ROK (REPRESSOR, ORF, KINASE) FAMILY"/>
    <property type="match status" value="1"/>
</dbReference>
<name>A0A941E4R4_9ACTN</name>
<dbReference type="SUPFAM" id="SSF53067">
    <property type="entry name" value="Actin-like ATPase domain"/>
    <property type="match status" value="1"/>
</dbReference>
<dbReference type="EMBL" id="JAGSOH010000003">
    <property type="protein sequence ID" value="MBR7825141.1"/>
    <property type="molecule type" value="Genomic_DNA"/>
</dbReference>
<protein>
    <submittedName>
        <fullName evidence="3">ROK family transcriptional regulator</fullName>
    </submittedName>
</protein>
<dbReference type="Pfam" id="PF09339">
    <property type="entry name" value="HTH_IclR"/>
    <property type="match status" value="1"/>
</dbReference>
<dbReference type="InterPro" id="IPR005471">
    <property type="entry name" value="Tscrpt_reg_IclR_N"/>
</dbReference>
<dbReference type="GO" id="GO:0003677">
    <property type="term" value="F:DNA binding"/>
    <property type="evidence" value="ECO:0007669"/>
    <property type="project" value="InterPro"/>
</dbReference>
<evidence type="ECO:0000259" key="2">
    <source>
        <dbReference type="Pfam" id="PF09339"/>
    </source>
</evidence>
<dbReference type="InterPro" id="IPR043129">
    <property type="entry name" value="ATPase_NBD"/>
</dbReference>
<dbReference type="Pfam" id="PF00480">
    <property type="entry name" value="ROK"/>
    <property type="match status" value="1"/>
</dbReference>
<evidence type="ECO:0000313" key="3">
    <source>
        <dbReference type="EMBL" id="MBR7825141.1"/>
    </source>
</evidence>
<dbReference type="AlphaFoldDB" id="A0A941E4R4"/>
<dbReference type="InterPro" id="IPR036388">
    <property type="entry name" value="WH-like_DNA-bd_sf"/>
</dbReference>
<evidence type="ECO:0000313" key="4">
    <source>
        <dbReference type="Proteomes" id="UP000676325"/>
    </source>
</evidence>
<keyword evidence="4" id="KW-1185">Reference proteome</keyword>
<dbReference type="RefSeq" id="WP_212516298.1">
    <property type="nucleotide sequence ID" value="NZ_JAGSOH010000003.1"/>
</dbReference>
<dbReference type="SUPFAM" id="SSF46785">
    <property type="entry name" value="Winged helix' DNA-binding domain"/>
    <property type="match status" value="1"/>
</dbReference>
<feature type="domain" description="HTH iclR-type" evidence="2">
    <location>
        <begin position="35"/>
        <end position="76"/>
    </location>
</feature>
<gene>
    <name evidence="3" type="ORF">KDK95_02400</name>
</gene>
<organism evidence="3 4">
    <name type="scientific">Actinospica acidithermotolerans</name>
    <dbReference type="NCBI Taxonomy" id="2828514"/>
    <lineage>
        <taxon>Bacteria</taxon>
        <taxon>Bacillati</taxon>
        <taxon>Actinomycetota</taxon>
        <taxon>Actinomycetes</taxon>
        <taxon>Catenulisporales</taxon>
        <taxon>Actinospicaceae</taxon>
        <taxon>Actinospica</taxon>
    </lineage>
</organism>